<evidence type="ECO:0000313" key="4">
    <source>
        <dbReference type="Proteomes" id="UP000547528"/>
    </source>
</evidence>
<proteinExistence type="predicted"/>
<organism evidence="3 4">
    <name type="scientific">Garicola koreensis</name>
    <dbReference type="NCBI Taxonomy" id="1262554"/>
    <lineage>
        <taxon>Bacteria</taxon>
        <taxon>Bacillati</taxon>
        <taxon>Actinomycetota</taxon>
        <taxon>Actinomycetes</taxon>
        <taxon>Micrococcales</taxon>
        <taxon>Micrococcaceae</taxon>
        <taxon>Garicola</taxon>
    </lineage>
</organism>
<name>A0A7W5XKM1_9MICC</name>
<evidence type="ECO:0000256" key="1">
    <source>
        <dbReference type="SAM" id="MobiDB-lite"/>
    </source>
</evidence>
<feature type="signal peptide" evidence="2">
    <location>
        <begin position="1"/>
        <end position="25"/>
    </location>
</feature>
<reference evidence="3 4" key="1">
    <citation type="submission" date="2020-08" db="EMBL/GenBank/DDBJ databases">
        <title>Sequencing the genomes of 1000 actinobacteria strains.</title>
        <authorList>
            <person name="Klenk H.-P."/>
        </authorList>
    </citation>
    <scope>NUCLEOTIDE SEQUENCE [LARGE SCALE GENOMIC DNA]</scope>
    <source>
        <strain evidence="3 4">DSM 28238</strain>
    </source>
</reference>
<keyword evidence="2" id="KW-0732">Signal</keyword>
<sequence>MSRVDRPAPRGGAAAVLLAAGLLLAACGGPENSTGQANNTQQANTGAEEVPEYEPSPVTVEEQAPEAQVGELRLPYQLDDRPLLDPTWDTAPKSADGVFLAPGDTGGLLTFTAADAEGNILWQAERPRACSGFTITHDGERPLAVLTDIDPEEGTFGSPTATAYDLRTGDQVWGPVQVPGPHQGPGAVFAAPPQEQLGEVGPRMVLDPATGDILADESTDGSAHVVGEYRGTVLLADDTHLHAYRHGAETADWSLPLQEYGWEAEALHSWDTAGPGGGAAALVGGESEERVLIDLETGDPIAEDVRDAAFEVTSGTWIALGDELTGYDDAGERLFSNSEAQSLQLEGTGGVLVYLRTAQGQLQAHNAVSGDIAEAYDPDGEGSLAVPFHITDTGGGIVRSQGSLLLVPVDAAATAS</sequence>
<protein>
    <submittedName>
        <fullName evidence="3">Uncharacterized protein</fullName>
    </submittedName>
</protein>
<dbReference type="RefSeq" id="WP_183357451.1">
    <property type="nucleotide sequence ID" value="NZ_BAABKR010000001.1"/>
</dbReference>
<dbReference type="InterPro" id="IPR011047">
    <property type="entry name" value="Quinoprotein_ADH-like_sf"/>
</dbReference>
<dbReference type="EMBL" id="JACIBT010000001">
    <property type="protein sequence ID" value="MBB3667085.1"/>
    <property type="molecule type" value="Genomic_DNA"/>
</dbReference>
<keyword evidence="4" id="KW-1185">Reference proteome</keyword>
<feature type="region of interest" description="Disordered" evidence="1">
    <location>
        <begin position="28"/>
        <end position="65"/>
    </location>
</feature>
<evidence type="ECO:0000313" key="3">
    <source>
        <dbReference type="EMBL" id="MBB3667085.1"/>
    </source>
</evidence>
<dbReference type="InterPro" id="IPR015943">
    <property type="entry name" value="WD40/YVTN_repeat-like_dom_sf"/>
</dbReference>
<dbReference type="AlphaFoldDB" id="A0A7W5XKM1"/>
<dbReference type="Gene3D" id="2.130.10.10">
    <property type="entry name" value="YVTN repeat-like/Quinoprotein amine dehydrogenase"/>
    <property type="match status" value="1"/>
</dbReference>
<feature type="compositionally biased region" description="Polar residues" evidence="1">
    <location>
        <begin position="31"/>
        <end position="45"/>
    </location>
</feature>
<dbReference type="Proteomes" id="UP000547528">
    <property type="component" value="Unassembled WGS sequence"/>
</dbReference>
<accession>A0A7W5XKM1</accession>
<gene>
    <name evidence="3" type="ORF">FHX47_000678</name>
</gene>
<comment type="caution">
    <text evidence="3">The sequence shown here is derived from an EMBL/GenBank/DDBJ whole genome shotgun (WGS) entry which is preliminary data.</text>
</comment>
<dbReference type="PROSITE" id="PS51257">
    <property type="entry name" value="PROKAR_LIPOPROTEIN"/>
    <property type="match status" value="1"/>
</dbReference>
<feature type="chain" id="PRO_5038844183" evidence="2">
    <location>
        <begin position="26"/>
        <end position="416"/>
    </location>
</feature>
<evidence type="ECO:0000256" key="2">
    <source>
        <dbReference type="SAM" id="SignalP"/>
    </source>
</evidence>
<dbReference type="SUPFAM" id="SSF50998">
    <property type="entry name" value="Quinoprotein alcohol dehydrogenase-like"/>
    <property type="match status" value="1"/>
</dbReference>